<proteinExistence type="predicted"/>
<feature type="transmembrane region" description="Helical" evidence="9">
    <location>
        <begin position="438"/>
        <end position="460"/>
    </location>
</feature>
<evidence type="ECO:0000256" key="9">
    <source>
        <dbReference type="SAM" id="Phobius"/>
    </source>
</evidence>
<evidence type="ECO:0000313" key="11">
    <source>
        <dbReference type="EMBL" id="CAF3494455.1"/>
    </source>
</evidence>
<evidence type="ECO:0000256" key="4">
    <source>
        <dbReference type="ARBA" id="ARBA00023043"/>
    </source>
</evidence>
<dbReference type="InterPro" id="IPR002110">
    <property type="entry name" value="Ankyrin_rpt"/>
</dbReference>
<evidence type="ECO:0000256" key="6">
    <source>
        <dbReference type="ARBA" id="ARBA00023180"/>
    </source>
</evidence>
<dbReference type="Proteomes" id="UP000663845">
    <property type="component" value="Unassembled WGS sequence"/>
</dbReference>
<reference evidence="10" key="1">
    <citation type="submission" date="2021-02" db="EMBL/GenBank/DDBJ databases">
        <authorList>
            <person name="Nowell W R."/>
        </authorList>
    </citation>
    <scope>NUCLEOTIDE SEQUENCE</scope>
</reference>
<protein>
    <submittedName>
        <fullName evidence="10">Uncharacterized protein</fullName>
    </submittedName>
</protein>
<dbReference type="PANTHER" id="PTHR47143">
    <property type="entry name" value="TRANSIENT RECEPTOR POTENTIAL CATION CHANNEL PROTEIN PAINLESS"/>
    <property type="match status" value="1"/>
</dbReference>
<dbReference type="InterPro" id="IPR052076">
    <property type="entry name" value="TRP_cation_channel"/>
</dbReference>
<name>A0A813Y998_9BILA</name>
<evidence type="ECO:0000256" key="2">
    <source>
        <dbReference type="ARBA" id="ARBA00022606"/>
    </source>
</evidence>
<evidence type="ECO:0000256" key="5">
    <source>
        <dbReference type="ARBA" id="ARBA00023065"/>
    </source>
</evidence>
<keyword evidence="7" id="KW-0407">Ion channel</keyword>
<evidence type="ECO:0000313" key="10">
    <source>
        <dbReference type="EMBL" id="CAF0880927.1"/>
    </source>
</evidence>
<evidence type="ECO:0000256" key="7">
    <source>
        <dbReference type="ARBA" id="ARBA00023303"/>
    </source>
</evidence>
<accession>A0A813Y998</accession>
<keyword evidence="5" id="KW-0406">Ion transport</keyword>
<keyword evidence="9" id="KW-1133">Transmembrane helix</keyword>
<keyword evidence="6" id="KW-0325">Glycoprotein</keyword>
<keyword evidence="9" id="KW-0812">Transmembrane</keyword>
<feature type="transmembrane region" description="Helical" evidence="9">
    <location>
        <begin position="531"/>
        <end position="551"/>
    </location>
</feature>
<evidence type="ECO:0000256" key="8">
    <source>
        <dbReference type="SAM" id="Coils"/>
    </source>
</evidence>
<dbReference type="SUPFAM" id="SSF48403">
    <property type="entry name" value="Ankyrin repeat"/>
    <property type="match status" value="1"/>
</dbReference>
<dbReference type="InterPro" id="IPR036770">
    <property type="entry name" value="Ankyrin_rpt-contain_sf"/>
</dbReference>
<keyword evidence="3" id="KW-0677">Repeat</keyword>
<feature type="transmembrane region" description="Helical" evidence="9">
    <location>
        <begin position="612"/>
        <end position="630"/>
    </location>
</feature>
<dbReference type="GO" id="GO:1902495">
    <property type="term" value="C:transmembrane transporter complex"/>
    <property type="evidence" value="ECO:0007669"/>
    <property type="project" value="TreeGrafter"/>
</dbReference>
<feature type="transmembrane region" description="Helical" evidence="9">
    <location>
        <begin position="637"/>
        <end position="654"/>
    </location>
</feature>
<feature type="transmembrane region" description="Helical" evidence="9">
    <location>
        <begin position="674"/>
        <end position="698"/>
    </location>
</feature>
<evidence type="ECO:0000256" key="3">
    <source>
        <dbReference type="ARBA" id="ARBA00022737"/>
    </source>
</evidence>
<sequence>MRRNHLSLILPDKKYHSTTSLSSTHSYHLVQSAEISSTVNESFYEDYCKLSKRRKSSVHQYAQVVFIEYSSNSNRSTEQFIRAGNCLTTVASLNNLNENKIYTNGETLIHLSSRLGHEHILRRLIQETPYATRLTNGKGQTPLLCAIQSSYSSTASFLMDFDPLTITVSDKKKNSIFHYSAYLSNDIVLSKAIILIKRLNSQHLRTQALSRLIEENIDGKTAFLISIEKGSIRCNRLFLSTKIVDLSLFLNKQSVRCAIDNNRIDIMTYWLLDNQRFEMLLSINVDEKNNYNLFEYSIENEKIDFIYLFLKQEFSLENLHLKVAYKKFLNNFNKIDQLTPIQRLLNRNNMIYLIPYLLDQFLYDNYSIDLSIIDDCLNNCPKSHRCLFGHTNNNNWSKQNWFKQHPLRKIAKISHKSLDDHLIIRLCVDLKYQLFGNILYLFVIIGQFLYVILYTIVIIFSSTISIENFNYYSYLDNTCNELCFKLINNKTNHKFIYDKSTLRIFRTILLIISFLNLIKEAFQLITQKNKYFQKFFINLLEIHMYISGIIYGIDLNECTRQTGIRCYRQWQIGAIGLLSVWTSLLLVLMKGIKCGKHGLLFITVLLTFLKFIFYYIFIWIGFYLAFYILLKDIFPQFNSLYLIAKLLVMFSGEFDMDETFFPNNVLIKGSEGALFVYSAFIFTMFIVMSNIMGGLAVADVKEFRLNAKREHLRSRIETILQLQTNLGFLCEISSKILLKCFHKYHFLRFLFKYDMSQLEIINENYSHVGILTQTGLLKSSNLNKKQKVNGKSFIDKTNLILKKQNELKEYFEESIFITNNQLRKLNIQLKSDIEELKRHLDQHLDIK</sequence>
<organism evidence="10 12">
    <name type="scientific">Adineta steineri</name>
    <dbReference type="NCBI Taxonomy" id="433720"/>
    <lineage>
        <taxon>Eukaryota</taxon>
        <taxon>Metazoa</taxon>
        <taxon>Spiralia</taxon>
        <taxon>Gnathifera</taxon>
        <taxon>Rotifera</taxon>
        <taxon>Eurotatoria</taxon>
        <taxon>Bdelloidea</taxon>
        <taxon>Adinetida</taxon>
        <taxon>Adinetidae</taxon>
        <taxon>Adineta</taxon>
    </lineage>
</organism>
<feature type="transmembrane region" description="Helical" evidence="9">
    <location>
        <begin position="504"/>
        <end position="525"/>
    </location>
</feature>
<gene>
    <name evidence="10" type="ORF">JYZ213_LOCUS9485</name>
    <name evidence="11" type="ORF">OXD698_LOCUS932</name>
</gene>
<feature type="transmembrane region" description="Helical" evidence="9">
    <location>
        <begin position="572"/>
        <end position="592"/>
    </location>
</feature>
<keyword evidence="4" id="KW-0040">ANK repeat</keyword>
<keyword evidence="8" id="KW-0175">Coiled coil</keyword>
<dbReference type="EMBL" id="CAJOAZ010000025">
    <property type="protein sequence ID" value="CAF3494455.1"/>
    <property type="molecule type" value="Genomic_DNA"/>
</dbReference>
<dbReference type="GO" id="GO:0034220">
    <property type="term" value="P:monoatomic ion transmembrane transport"/>
    <property type="evidence" value="ECO:0007669"/>
    <property type="project" value="UniProtKB-KW"/>
</dbReference>
<comment type="caution">
    <text evidence="10">The sequence shown here is derived from an EMBL/GenBank/DDBJ whole genome shotgun (WGS) entry which is preliminary data.</text>
</comment>
<feature type="coiled-coil region" evidence="8">
    <location>
        <begin position="819"/>
        <end position="846"/>
    </location>
</feature>
<dbReference type="SMART" id="SM00248">
    <property type="entry name" value="ANK"/>
    <property type="match status" value="4"/>
</dbReference>
<dbReference type="Gene3D" id="1.25.40.20">
    <property type="entry name" value="Ankyrin repeat-containing domain"/>
    <property type="match status" value="1"/>
</dbReference>
<dbReference type="AlphaFoldDB" id="A0A813Y998"/>
<evidence type="ECO:0000256" key="1">
    <source>
        <dbReference type="ARBA" id="ARBA00022448"/>
    </source>
</evidence>
<dbReference type="EMBL" id="CAJNOG010000067">
    <property type="protein sequence ID" value="CAF0880927.1"/>
    <property type="molecule type" value="Genomic_DNA"/>
</dbReference>
<dbReference type="Pfam" id="PF12796">
    <property type="entry name" value="Ank_2"/>
    <property type="match status" value="1"/>
</dbReference>
<dbReference type="Proteomes" id="UP000663844">
    <property type="component" value="Unassembled WGS sequence"/>
</dbReference>
<keyword evidence="1" id="KW-0813">Transport</keyword>
<dbReference type="GO" id="GO:0022857">
    <property type="term" value="F:transmembrane transporter activity"/>
    <property type="evidence" value="ECO:0007669"/>
    <property type="project" value="TreeGrafter"/>
</dbReference>
<dbReference type="PANTHER" id="PTHR47143:SF1">
    <property type="entry name" value="ION_TRANS DOMAIN-CONTAINING PROTEIN"/>
    <property type="match status" value="1"/>
</dbReference>
<keyword evidence="9" id="KW-0472">Membrane</keyword>
<evidence type="ECO:0000313" key="12">
    <source>
        <dbReference type="Proteomes" id="UP000663845"/>
    </source>
</evidence>
<keyword evidence="2" id="KW-0716">Sensory transduction</keyword>